<evidence type="ECO:0000256" key="4">
    <source>
        <dbReference type="ARBA" id="ARBA00022801"/>
    </source>
</evidence>
<feature type="domain" description="UvrD-like helicase ATP-binding" evidence="17">
    <location>
        <begin position="3"/>
        <end position="478"/>
    </location>
</feature>
<comment type="catalytic activity">
    <reaction evidence="14">
        <text>ATP + H2O = ADP + phosphate + H(+)</text>
        <dbReference type="Rhea" id="RHEA:13065"/>
        <dbReference type="ChEBI" id="CHEBI:15377"/>
        <dbReference type="ChEBI" id="CHEBI:15378"/>
        <dbReference type="ChEBI" id="CHEBI:30616"/>
        <dbReference type="ChEBI" id="CHEBI:43474"/>
        <dbReference type="ChEBI" id="CHEBI:456216"/>
        <dbReference type="EC" id="5.6.2.4"/>
    </reaction>
</comment>
<dbReference type="Pfam" id="PF12705">
    <property type="entry name" value="PDDEXK_1"/>
    <property type="match status" value="1"/>
</dbReference>
<evidence type="ECO:0000256" key="10">
    <source>
        <dbReference type="ARBA" id="ARBA00023235"/>
    </source>
</evidence>
<evidence type="ECO:0000256" key="6">
    <source>
        <dbReference type="ARBA" id="ARBA00022839"/>
    </source>
</evidence>
<dbReference type="Pfam" id="PF13361">
    <property type="entry name" value="UvrD_C"/>
    <property type="match status" value="1"/>
</dbReference>
<evidence type="ECO:0000256" key="15">
    <source>
        <dbReference type="PROSITE-ProRule" id="PRU00560"/>
    </source>
</evidence>
<dbReference type="InterPro" id="IPR014151">
    <property type="entry name" value="DNA_helicase_AddA"/>
</dbReference>
<evidence type="ECO:0000256" key="7">
    <source>
        <dbReference type="ARBA" id="ARBA00022840"/>
    </source>
</evidence>
<keyword evidence="6" id="KW-0269">Exonuclease</keyword>
<dbReference type="GO" id="GO:0003677">
    <property type="term" value="F:DNA binding"/>
    <property type="evidence" value="ECO:0007669"/>
    <property type="project" value="UniProtKB-KW"/>
</dbReference>
<sequence>MIRDAASQRQVDAADPRTSTWLSANAGSGKTRVLTDRVARLLLEKVSPQNILCLTYTKAAAAEMQNRLFKRLGTWTMMADDALRADLQSLGVDRVIDDQQLREARTLFARAIETPGGLKIQTIHSFCAGVLRRFPLEAQVSPQFREMEDRAAELLRAEVMDELITGPDAPAVEQVLRYFTGAELSKLTAEVANKRDAFANGIPREALCETLGIDPTLSADVLVSQVLSQSSLDTIHALAKICAKGSSTEAKAAATLDKVSTTAPGTLQDLELLESVFLFGASAKSPFGAKVGSFPTKGTREAHAELMDDLEPIMLGVQDAREDRLALNALHRTLAIYRFGAIFVPAYEQRKLMMGALDFDDLIRKAKALLTDRDVAQWVLFRLDGGIDHVLVDEAQDTSPTQWAVIEQLTQEFASGEGAHPDRERTVFVVGDKKQSIYSFQGADPAAFDEMKVHFRDAHHAVEKPFEVTSLDHSFRSSQAILSVVDATFTGDRAAGMDDTLTHIAFKENMPGRVDLWPVVEKSVVDEPRNWFDPIDLPSETDHTVLMANRVAEQIKRMITHETLPEEIGHSGEYHRRPITEGDFLILVQRRSELFSEVIRACKAAGLKIAGADRLRVGAELAVKDLAALLNFLALPEDDLSLASALRSPLFGWSEQDLFTLAHHRPEKGYLWPALRDSDHSETLAILRDLRKEADFLRPYDLIERILTRHDGRRRLLARLGPEAEDGIDALLSQALAYESTGVPSLTGFLTWMETDDLEVKRQMDAQGDRIRVMTVHGSKGLEAPIVILPDTAKRRVDVKDELLPVGEHVIWKTAAQASGSAMQEIRDDFVAKQTRERMRLLYVAMTRAEKWLIVGAAGDVGDGDDSWYNIVADGMAARGDTEIQIDNMEARRVAHLDWDAGELLQPEPITKTKVEAPTFGPVPELTIRKTLSPSEFDGAKIMPGDPARADIEDAMERGTAIHNLLEYLPQADPKERKALGQRVLEHNDPGLVEEVVRLLDQPDLAHLWDPAALTEIDVTADIDGIGRIHGTIDRLIIREDSVLAIDYKSNQIVPDHATQTPLGILRQMAAYDAALRQIYPDRDVCVGILWTATGTLMQLPKELLHETLNGLSIP</sequence>
<feature type="domain" description="UvrD-like helicase C-terminal" evidence="18">
    <location>
        <begin position="494"/>
        <end position="781"/>
    </location>
</feature>
<dbReference type="Gene3D" id="3.90.320.10">
    <property type="match status" value="1"/>
</dbReference>
<evidence type="ECO:0000313" key="20">
    <source>
        <dbReference type="Proteomes" id="UP000238007"/>
    </source>
</evidence>
<evidence type="ECO:0000256" key="3">
    <source>
        <dbReference type="ARBA" id="ARBA00022763"/>
    </source>
</evidence>
<evidence type="ECO:0000256" key="13">
    <source>
        <dbReference type="ARBA" id="ARBA00034923"/>
    </source>
</evidence>
<dbReference type="Proteomes" id="UP000238007">
    <property type="component" value="Unassembled WGS sequence"/>
</dbReference>
<comment type="catalytic activity">
    <reaction evidence="11">
        <text>Couples ATP hydrolysis with the unwinding of duplex DNA by translocating in the 3'-5' direction.</text>
        <dbReference type="EC" id="5.6.2.4"/>
    </reaction>
</comment>
<evidence type="ECO:0000256" key="9">
    <source>
        <dbReference type="ARBA" id="ARBA00023204"/>
    </source>
</evidence>
<protein>
    <recommendedName>
        <fullName evidence="12">DNA 3'-5' helicase</fullName>
        <ecNumber evidence="12">5.6.2.4</ecNumber>
    </recommendedName>
    <alternativeName>
        <fullName evidence="13">DNA 3'-5' helicase II</fullName>
    </alternativeName>
</protein>
<dbReference type="InterPro" id="IPR011604">
    <property type="entry name" value="PDDEXK-like_dom_sf"/>
</dbReference>
<dbReference type="PROSITE" id="PS51217">
    <property type="entry name" value="UVRD_HELICASE_CTER"/>
    <property type="match status" value="1"/>
</dbReference>
<dbReference type="InterPro" id="IPR014017">
    <property type="entry name" value="DNA_helicase_UvrD-like_C"/>
</dbReference>
<feature type="region of interest" description="Disordered" evidence="16">
    <location>
        <begin position="1"/>
        <end position="22"/>
    </location>
</feature>
<evidence type="ECO:0000256" key="16">
    <source>
        <dbReference type="SAM" id="MobiDB-lite"/>
    </source>
</evidence>
<evidence type="ECO:0000256" key="14">
    <source>
        <dbReference type="ARBA" id="ARBA00048988"/>
    </source>
</evidence>
<dbReference type="PANTHER" id="PTHR11070">
    <property type="entry name" value="UVRD / RECB / PCRA DNA HELICASE FAMILY MEMBER"/>
    <property type="match status" value="1"/>
</dbReference>
<evidence type="ECO:0000259" key="17">
    <source>
        <dbReference type="PROSITE" id="PS51198"/>
    </source>
</evidence>
<dbReference type="SUPFAM" id="SSF52980">
    <property type="entry name" value="Restriction endonuclease-like"/>
    <property type="match status" value="1"/>
</dbReference>
<dbReference type="NCBIfam" id="TIGR02784">
    <property type="entry name" value="addA_alphas"/>
    <property type="match status" value="1"/>
</dbReference>
<dbReference type="Gene3D" id="3.40.50.300">
    <property type="entry name" value="P-loop containing nucleotide triphosphate hydrolases"/>
    <property type="match status" value="4"/>
</dbReference>
<reference evidence="19 20" key="1">
    <citation type="submission" date="2018-03" db="EMBL/GenBank/DDBJ databases">
        <title>Genomic Encyclopedia of Archaeal and Bacterial Type Strains, Phase II (KMG-II): from individual species to whole genera.</title>
        <authorList>
            <person name="Goeker M."/>
        </authorList>
    </citation>
    <scope>NUCLEOTIDE SEQUENCE [LARGE SCALE GENOMIC DNA]</scope>
    <source>
        <strain evidence="19 20">DSM 101533</strain>
    </source>
</reference>
<feature type="binding site" evidence="15">
    <location>
        <begin position="24"/>
        <end position="31"/>
    </location>
    <ligand>
        <name>ATP</name>
        <dbReference type="ChEBI" id="CHEBI:30616"/>
    </ligand>
</feature>
<keyword evidence="9" id="KW-0234">DNA repair</keyword>
<dbReference type="PROSITE" id="PS51198">
    <property type="entry name" value="UVRD_HELICASE_ATP_BIND"/>
    <property type="match status" value="1"/>
</dbReference>
<gene>
    <name evidence="19" type="ORF">CLV80_111107</name>
</gene>
<keyword evidence="7 15" id="KW-0067">ATP-binding</keyword>
<dbReference type="EC" id="5.6.2.4" evidence="12"/>
<proteinExistence type="predicted"/>
<keyword evidence="1" id="KW-0540">Nuclease</keyword>
<dbReference type="InterPro" id="IPR014016">
    <property type="entry name" value="UvrD-like_ATP-bd"/>
</dbReference>
<organism evidence="19 20">
    <name type="scientific">Yoonia maritima</name>
    <dbReference type="NCBI Taxonomy" id="1435347"/>
    <lineage>
        <taxon>Bacteria</taxon>
        <taxon>Pseudomonadati</taxon>
        <taxon>Pseudomonadota</taxon>
        <taxon>Alphaproteobacteria</taxon>
        <taxon>Rhodobacterales</taxon>
        <taxon>Paracoccaceae</taxon>
        <taxon>Yoonia</taxon>
    </lineage>
</organism>
<evidence type="ECO:0000256" key="5">
    <source>
        <dbReference type="ARBA" id="ARBA00022806"/>
    </source>
</evidence>
<dbReference type="GO" id="GO:0000725">
    <property type="term" value="P:recombinational repair"/>
    <property type="evidence" value="ECO:0007669"/>
    <property type="project" value="TreeGrafter"/>
</dbReference>
<dbReference type="InterPro" id="IPR027417">
    <property type="entry name" value="P-loop_NTPase"/>
</dbReference>
<evidence type="ECO:0000259" key="18">
    <source>
        <dbReference type="PROSITE" id="PS51217"/>
    </source>
</evidence>
<dbReference type="GO" id="GO:0033202">
    <property type="term" value="C:DNA helicase complex"/>
    <property type="evidence" value="ECO:0007669"/>
    <property type="project" value="TreeGrafter"/>
</dbReference>
<dbReference type="OrthoDB" id="9810135at2"/>
<evidence type="ECO:0000256" key="1">
    <source>
        <dbReference type="ARBA" id="ARBA00022722"/>
    </source>
</evidence>
<dbReference type="GO" id="GO:0043138">
    <property type="term" value="F:3'-5' DNA helicase activity"/>
    <property type="evidence" value="ECO:0007669"/>
    <property type="project" value="UniProtKB-EC"/>
</dbReference>
<dbReference type="InterPro" id="IPR011335">
    <property type="entry name" value="Restrct_endonuc-II-like"/>
</dbReference>
<dbReference type="InterPro" id="IPR000212">
    <property type="entry name" value="DNA_helicase_UvrD/REP"/>
</dbReference>
<accession>A0A2T0VVU8</accession>
<dbReference type="InterPro" id="IPR038726">
    <property type="entry name" value="PDDEXK_AddAB-type"/>
</dbReference>
<keyword evidence="2 15" id="KW-0547">Nucleotide-binding</keyword>
<dbReference type="EMBL" id="PVTP01000011">
    <property type="protein sequence ID" value="PRY75756.1"/>
    <property type="molecule type" value="Genomic_DNA"/>
</dbReference>
<dbReference type="GO" id="GO:0004527">
    <property type="term" value="F:exonuclease activity"/>
    <property type="evidence" value="ECO:0007669"/>
    <property type="project" value="UniProtKB-KW"/>
</dbReference>
<evidence type="ECO:0000256" key="8">
    <source>
        <dbReference type="ARBA" id="ARBA00023125"/>
    </source>
</evidence>
<evidence type="ECO:0000256" key="12">
    <source>
        <dbReference type="ARBA" id="ARBA00034808"/>
    </source>
</evidence>
<dbReference type="PANTHER" id="PTHR11070:SF2">
    <property type="entry name" value="ATP-DEPENDENT DNA HELICASE SRS2"/>
    <property type="match status" value="1"/>
</dbReference>
<keyword evidence="4 15" id="KW-0378">Hydrolase</keyword>
<dbReference type="Pfam" id="PF00580">
    <property type="entry name" value="UvrD-helicase"/>
    <property type="match status" value="1"/>
</dbReference>
<dbReference type="GO" id="GO:0005829">
    <property type="term" value="C:cytosol"/>
    <property type="evidence" value="ECO:0007669"/>
    <property type="project" value="TreeGrafter"/>
</dbReference>
<keyword evidence="8" id="KW-0238">DNA-binding</keyword>
<dbReference type="Gene3D" id="1.10.486.10">
    <property type="entry name" value="PCRA, domain 4"/>
    <property type="match status" value="1"/>
</dbReference>
<keyword evidence="5 15" id="KW-0347">Helicase</keyword>
<name>A0A2T0VVU8_9RHOB</name>
<comment type="caution">
    <text evidence="19">The sequence shown here is derived from an EMBL/GenBank/DDBJ whole genome shotgun (WGS) entry which is preliminary data.</text>
</comment>
<dbReference type="AlphaFoldDB" id="A0A2T0VVU8"/>
<evidence type="ECO:0000313" key="19">
    <source>
        <dbReference type="EMBL" id="PRY75756.1"/>
    </source>
</evidence>
<evidence type="ECO:0000256" key="11">
    <source>
        <dbReference type="ARBA" id="ARBA00034617"/>
    </source>
</evidence>
<keyword evidence="3" id="KW-0227">DNA damage</keyword>
<keyword evidence="10" id="KW-0413">Isomerase</keyword>
<dbReference type="RefSeq" id="WP_106358730.1">
    <property type="nucleotide sequence ID" value="NZ_PVTP01000011.1"/>
</dbReference>
<dbReference type="SUPFAM" id="SSF52540">
    <property type="entry name" value="P-loop containing nucleoside triphosphate hydrolases"/>
    <property type="match status" value="1"/>
</dbReference>
<evidence type="ECO:0000256" key="2">
    <source>
        <dbReference type="ARBA" id="ARBA00022741"/>
    </source>
</evidence>
<dbReference type="GO" id="GO:0005524">
    <property type="term" value="F:ATP binding"/>
    <property type="evidence" value="ECO:0007669"/>
    <property type="project" value="UniProtKB-UniRule"/>
</dbReference>
<keyword evidence="20" id="KW-1185">Reference proteome</keyword>